<accession>A0A1V4KAH3</accession>
<dbReference type="Proteomes" id="UP000190648">
    <property type="component" value="Unassembled WGS sequence"/>
</dbReference>
<organism evidence="1 2">
    <name type="scientific">Patagioenas fasciata monilis</name>
    <dbReference type="NCBI Taxonomy" id="372326"/>
    <lineage>
        <taxon>Eukaryota</taxon>
        <taxon>Metazoa</taxon>
        <taxon>Chordata</taxon>
        <taxon>Craniata</taxon>
        <taxon>Vertebrata</taxon>
        <taxon>Euteleostomi</taxon>
        <taxon>Archelosauria</taxon>
        <taxon>Archosauria</taxon>
        <taxon>Dinosauria</taxon>
        <taxon>Saurischia</taxon>
        <taxon>Theropoda</taxon>
        <taxon>Coelurosauria</taxon>
        <taxon>Aves</taxon>
        <taxon>Neognathae</taxon>
        <taxon>Neoaves</taxon>
        <taxon>Columbimorphae</taxon>
        <taxon>Columbiformes</taxon>
        <taxon>Columbidae</taxon>
        <taxon>Patagioenas</taxon>
    </lineage>
</organism>
<sequence>MKRAKHLEKLHILKKTGIKNLAPSFLMNHSAPPHLQKETATVRTLSLFFCYCSCSEGMSRRGVGTLMYFIHSVSSLVSIWCKHSAFLCSFIFANVCRWITDFSSMSSPALDVDNCRTCRIVKYRIHIVHKLLQITLP</sequence>
<proteinExistence type="predicted"/>
<evidence type="ECO:0000313" key="2">
    <source>
        <dbReference type="Proteomes" id="UP000190648"/>
    </source>
</evidence>
<dbReference type="AlphaFoldDB" id="A0A1V4KAH3"/>
<evidence type="ECO:0000313" key="1">
    <source>
        <dbReference type="EMBL" id="OPJ81466.1"/>
    </source>
</evidence>
<name>A0A1V4KAH3_PATFA</name>
<dbReference type="EMBL" id="LSYS01003973">
    <property type="protein sequence ID" value="OPJ81466.1"/>
    <property type="molecule type" value="Genomic_DNA"/>
</dbReference>
<keyword evidence="2" id="KW-1185">Reference proteome</keyword>
<reference evidence="1 2" key="1">
    <citation type="submission" date="2016-02" db="EMBL/GenBank/DDBJ databases">
        <title>Band-tailed pigeon sequencing and assembly.</title>
        <authorList>
            <person name="Soares A.E."/>
            <person name="Novak B.J."/>
            <person name="Rice E.S."/>
            <person name="O'Connell B."/>
            <person name="Chang D."/>
            <person name="Weber S."/>
            <person name="Shapiro B."/>
        </authorList>
    </citation>
    <scope>NUCLEOTIDE SEQUENCE [LARGE SCALE GENOMIC DNA]</scope>
    <source>
        <strain evidence="1">BTP2013</strain>
        <tissue evidence="1">Blood</tissue>
    </source>
</reference>
<gene>
    <name evidence="1" type="ORF">AV530_009909</name>
</gene>
<protein>
    <submittedName>
        <fullName evidence="1">Uncharacterized protein</fullName>
    </submittedName>
</protein>
<comment type="caution">
    <text evidence="1">The sequence shown here is derived from an EMBL/GenBank/DDBJ whole genome shotgun (WGS) entry which is preliminary data.</text>
</comment>